<organism evidence="1 2">
    <name type="scientific">Funneliformis mosseae</name>
    <name type="common">Endomycorrhizal fungus</name>
    <name type="synonym">Glomus mosseae</name>
    <dbReference type="NCBI Taxonomy" id="27381"/>
    <lineage>
        <taxon>Eukaryota</taxon>
        <taxon>Fungi</taxon>
        <taxon>Fungi incertae sedis</taxon>
        <taxon>Mucoromycota</taxon>
        <taxon>Glomeromycotina</taxon>
        <taxon>Glomeromycetes</taxon>
        <taxon>Glomerales</taxon>
        <taxon>Glomeraceae</taxon>
        <taxon>Funneliformis</taxon>
    </lineage>
</organism>
<name>A0A9N8W4J6_FUNMO</name>
<keyword evidence="2" id="KW-1185">Reference proteome</keyword>
<proteinExistence type="predicted"/>
<gene>
    <name evidence="1" type="ORF">FMOSSE_LOCUS2500</name>
</gene>
<dbReference type="AlphaFoldDB" id="A0A9N8W4J6"/>
<sequence>MVLSVNCLLLQEASKNNFNAVVGEVYTNDDKINVNFSEFTVSNFKELLFRRKKVKHVVQDSDSMELYKVELDLKSLKDKIFTEDEIKNLGTMMEPEFEFKEYFNNNDKKPKSRRLHIFIVPTSSAGQKRCEYPESIDTKPKKRLRSVINLRDLKELIAEIKENVAIVPPPELYPKSAKDIAGRFSKEGSRIPITGKKFPDMRLDDKFISPMGDRLIKLCKDENMFHLLYAVSGKTRAIFDMAMHNEIFITYIECLKRKDEIAGLEPAADANFGELVVRITEIFEKKPINLAVLEANRLIALEFTARVLHFILLKENIENLTPRDYLLAQINGGQNCIANIKLYLISFEFTTAEMEAIFIIATQDHLTLNRETHLFAIDEANAATTIFFGNFLNHNNHPRGLLTPLITFLGQLRVPIVIAGTSFTLGHGKSIYGDIGKGVTADYLVDFKMLKLEEVESYLERYLDLSECNLKNIEEIKYLAGRPRFAARFVLEIIRLEKNYNRTISKQDVLKQAIKQTIEAISDRLKSTLENIIKDAYDGSDKNGWKNIMEVLFVNCWFFGGYVSRHEVVDRSRRLIDSGIARLVENDKKSMVIDELITVDVVKTVLLPKFIRPDESLLQKLTAELKRNATKISDTSKGATWQYLAQAGLMRFNEKSVADFVHTIYDYEIFEIGGIKKTNLPEWANKAIINIKSYGDLDKLSWQFQDKINDDVDFISLLLESPKDRKYMLEPSAVMRPDGVYIGNNISDSGDDYWTLLISAKIYGIPLSGKGVDIDKRTTDWRYVYYDNSEDGNTHQIKKHIIRGRLDTICDKYKHQGSLRIHFILPDLAENTYKSDRGGCRIEPRTQCHYVLNCGWKFDLKLKGQLSQLLVKGFIYSNIIYVVGIYFDSENEGARWPYSGQNPSALSLIETVDIATFYQNHYLGKYVLNNILSC</sequence>
<evidence type="ECO:0000313" key="2">
    <source>
        <dbReference type="Proteomes" id="UP000789375"/>
    </source>
</evidence>
<dbReference type="EMBL" id="CAJVPP010000334">
    <property type="protein sequence ID" value="CAG8470689.1"/>
    <property type="molecule type" value="Genomic_DNA"/>
</dbReference>
<dbReference type="Proteomes" id="UP000789375">
    <property type="component" value="Unassembled WGS sequence"/>
</dbReference>
<accession>A0A9N8W4J6</accession>
<reference evidence="1" key="1">
    <citation type="submission" date="2021-06" db="EMBL/GenBank/DDBJ databases">
        <authorList>
            <person name="Kallberg Y."/>
            <person name="Tangrot J."/>
            <person name="Rosling A."/>
        </authorList>
    </citation>
    <scope>NUCLEOTIDE SEQUENCE</scope>
    <source>
        <strain evidence="1">87-6 pot B 2015</strain>
    </source>
</reference>
<evidence type="ECO:0000313" key="1">
    <source>
        <dbReference type="EMBL" id="CAG8470689.1"/>
    </source>
</evidence>
<protein>
    <submittedName>
        <fullName evidence="1">11402_t:CDS:1</fullName>
    </submittedName>
</protein>
<comment type="caution">
    <text evidence="1">The sequence shown here is derived from an EMBL/GenBank/DDBJ whole genome shotgun (WGS) entry which is preliminary data.</text>
</comment>